<dbReference type="Gene3D" id="3.40.50.970">
    <property type="match status" value="2"/>
</dbReference>
<comment type="cofactor">
    <cofactor evidence="11">
        <name>Mg(2+)</name>
        <dbReference type="ChEBI" id="CHEBI:18420"/>
    </cofactor>
    <text evidence="11">Binds 1 Mg(2+) per subunit.</text>
</comment>
<dbReference type="Pfam" id="PF00205">
    <property type="entry name" value="TPP_enzyme_M"/>
    <property type="match status" value="1"/>
</dbReference>
<dbReference type="InterPro" id="IPR012110">
    <property type="entry name" value="PDC/IPDC-like"/>
</dbReference>
<dbReference type="InterPro" id="IPR000399">
    <property type="entry name" value="TPP-bd_CS"/>
</dbReference>
<dbReference type="GO" id="GO:0004737">
    <property type="term" value="F:pyruvate decarboxylase activity"/>
    <property type="evidence" value="ECO:0007669"/>
    <property type="project" value="TreeGrafter"/>
</dbReference>
<sequence length="548" mass="60392">MSKKKLADYIFERIEETGVKHTFGIPGDFILPFYAAQMKSGLETVVMTHEPSVGYAADAYARLKGLGVALVTYGAGGLNMVNPVGLAYAEESPLLTISGGPETRFRTQKPHLHHCVKNFRTQHDVYAQVCQSTTILDHPAMAKQEVDRVFDDTLKHSRPGYIELPRDMVSFEINDEGKHDKVQIEDEKARHEAVLDIVERLKKCSRPVLMVGVQVRRFGLMDSAVALAQALNLPVVTSILGKATFPETHPNFIGNYFGQFGNPKVKEYVEEADCIIALGAVLTEMETAGYTAKLPPENLIQINTAEVTVGYHRYDGLHFQTVIHELVEAVSSKLAPTMRFSVPVIERESLAGVKNRKELTVASMIESLNDLLEGNDDYSVVTDTGDCMYAGMSLKTDIFLSPGYYVSMGFGVPAAIGAQLAMPERRPIVLVGDGAFQMTGLEISTAVKHGLNPIVIVFNNASYAMLRFIDQKRDYFNLPRWDYVKLAQSVGASGMKADTPESFKEALKTAGSSDKLFLIDAVIDSEDISPTLRRLTDHFSKKVKAAIS</sequence>
<dbReference type="SUPFAM" id="SSF52518">
    <property type="entry name" value="Thiamin diphosphate-binding fold (THDP-binding)"/>
    <property type="match status" value="2"/>
</dbReference>
<keyword evidence="6 11" id="KW-0479">Metal-binding</keyword>
<evidence type="ECO:0000256" key="10">
    <source>
        <dbReference type="ARBA" id="ARBA00023239"/>
    </source>
</evidence>
<evidence type="ECO:0000256" key="2">
    <source>
        <dbReference type="ARBA" id="ARBA00001964"/>
    </source>
</evidence>
<organism evidence="16 17">
    <name type="scientific">Candidatus Obscuribacter phosphatis</name>
    <dbReference type="NCBI Taxonomy" id="1906157"/>
    <lineage>
        <taxon>Bacteria</taxon>
        <taxon>Bacillati</taxon>
        <taxon>Candidatus Melainabacteria</taxon>
        <taxon>Candidatus Obscuribacterales</taxon>
        <taxon>Candidatus Obscuribacteraceae</taxon>
        <taxon>Candidatus Obscuribacter</taxon>
    </lineage>
</organism>
<comment type="cofactor">
    <cofactor evidence="1">
        <name>a metal cation</name>
        <dbReference type="ChEBI" id="CHEBI:25213"/>
    </cofactor>
</comment>
<dbReference type="GO" id="GO:0000949">
    <property type="term" value="P:aromatic amino acid family catabolic process to alcohol via Ehrlich pathway"/>
    <property type="evidence" value="ECO:0007669"/>
    <property type="project" value="TreeGrafter"/>
</dbReference>
<feature type="binding site" evidence="11">
    <location>
        <position position="433"/>
    </location>
    <ligand>
        <name>Mg(2+)</name>
        <dbReference type="ChEBI" id="CHEBI:18420"/>
    </ligand>
</feature>
<evidence type="ECO:0000256" key="11">
    <source>
        <dbReference type="PIRSR" id="PIRSR036565-2"/>
    </source>
</evidence>
<evidence type="ECO:0000259" key="14">
    <source>
        <dbReference type="Pfam" id="PF02775"/>
    </source>
</evidence>
<dbReference type="CDD" id="cd07038">
    <property type="entry name" value="TPP_PYR_PDC_IPDC_like"/>
    <property type="match status" value="1"/>
</dbReference>
<comment type="caution">
    <text evidence="16">The sequence shown here is derived from an EMBL/GenBank/DDBJ whole genome shotgun (WGS) entry which is preliminary data.</text>
</comment>
<feature type="domain" description="Thiamine pyrophosphate enzyme TPP-binding" evidence="14">
    <location>
        <begin position="397"/>
        <end position="520"/>
    </location>
</feature>
<evidence type="ECO:0000256" key="12">
    <source>
        <dbReference type="RuleBase" id="RU362132"/>
    </source>
</evidence>
<dbReference type="InterPro" id="IPR029035">
    <property type="entry name" value="DHS-like_NAD/FAD-binding_dom"/>
</dbReference>
<dbReference type="SUPFAM" id="SSF52467">
    <property type="entry name" value="DHS-like NAD/FAD-binding domain"/>
    <property type="match status" value="1"/>
</dbReference>
<keyword evidence="7" id="KW-0210">Decarboxylase</keyword>
<feature type="domain" description="Thiamine pyrophosphate enzyme N-terminal TPP-binding" evidence="15">
    <location>
        <begin position="5"/>
        <end position="108"/>
    </location>
</feature>
<dbReference type="CDD" id="cd02005">
    <property type="entry name" value="TPP_PDC_IPDC"/>
    <property type="match status" value="1"/>
</dbReference>
<evidence type="ECO:0000256" key="5">
    <source>
        <dbReference type="ARBA" id="ARBA00020054"/>
    </source>
</evidence>
<keyword evidence="10" id="KW-0456">Lyase</keyword>
<evidence type="ECO:0000259" key="13">
    <source>
        <dbReference type="Pfam" id="PF00205"/>
    </source>
</evidence>
<feature type="domain" description="Thiamine pyrophosphate enzyme central" evidence="13">
    <location>
        <begin position="196"/>
        <end position="325"/>
    </location>
</feature>
<dbReference type="PANTHER" id="PTHR43452:SF30">
    <property type="entry name" value="PYRUVATE DECARBOXYLASE ISOZYME 1-RELATED"/>
    <property type="match status" value="1"/>
</dbReference>
<dbReference type="GO" id="GO:0005829">
    <property type="term" value="C:cytosol"/>
    <property type="evidence" value="ECO:0007669"/>
    <property type="project" value="TreeGrafter"/>
</dbReference>
<dbReference type="InterPro" id="IPR012001">
    <property type="entry name" value="Thiamin_PyroP_enz_TPP-bd_dom"/>
</dbReference>
<gene>
    <name evidence="16" type="ORF">J0M35_18385</name>
</gene>
<dbReference type="PANTHER" id="PTHR43452">
    <property type="entry name" value="PYRUVATE DECARBOXYLASE"/>
    <property type="match status" value="1"/>
</dbReference>
<evidence type="ECO:0000256" key="9">
    <source>
        <dbReference type="ARBA" id="ARBA00023052"/>
    </source>
</evidence>
<dbReference type="GO" id="GO:0030976">
    <property type="term" value="F:thiamine pyrophosphate binding"/>
    <property type="evidence" value="ECO:0007669"/>
    <property type="project" value="InterPro"/>
</dbReference>
<keyword evidence="8 11" id="KW-0460">Magnesium</keyword>
<evidence type="ECO:0000256" key="8">
    <source>
        <dbReference type="ARBA" id="ARBA00022842"/>
    </source>
</evidence>
<evidence type="ECO:0000313" key="17">
    <source>
        <dbReference type="Proteomes" id="UP000664277"/>
    </source>
</evidence>
<reference evidence="16" key="1">
    <citation type="submission" date="2021-02" db="EMBL/GenBank/DDBJ databases">
        <title>Genome-Resolved Metagenomics of a Microbial Community Performing Photosynthetic Biological Nutrient Removal.</title>
        <authorList>
            <person name="Mcdaniel E.A."/>
        </authorList>
    </citation>
    <scope>NUCLEOTIDE SEQUENCE</scope>
    <source>
        <strain evidence="16">UWPOB_OBS1</strain>
    </source>
</reference>
<evidence type="ECO:0000259" key="15">
    <source>
        <dbReference type="Pfam" id="PF02776"/>
    </source>
</evidence>
<dbReference type="InterPro" id="IPR047214">
    <property type="entry name" value="TPP_PDC_IPDC"/>
</dbReference>
<dbReference type="InterPro" id="IPR011766">
    <property type="entry name" value="TPP_enzyme_TPP-bd"/>
</dbReference>
<evidence type="ECO:0000256" key="3">
    <source>
        <dbReference type="ARBA" id="ARBA00002938"/>
    </source>
</evidence>
<dbReference type="Pfam" id="PF02776">
    <property type="entry name" value="TPP_enzyme_N"/>
    <property type="match status" value="1"/>
</dbReference>
<dbReference type="InterPro" id="IPR047213">
    <property type="entry name" value="TPP_PYR_PDC_IPDC-like"/>
</dbReference>
<keyword evidence="9 12" id="KW-0786">Thiamine pyrophosphate</keyword>
<dbReference type="PROSITE" id="PS00187">
    <property type="entry name" value="TPP_ENZYMES"/>
    <property type="match status" value="1"/>
</dbReference>
<comment type="cofactor">
    <cofactor evidence="2">
        <name>thiamine diphosphate</name>
        <dbReference type="ChEBI" id="CHEBI:58937"/>
    </cofactor>
</comment>
<evidence type="ECO:0000256" key="4">
    <source>
        <dbReference type="ARBA" id="ARBA00007812"/>
    </source>
</evidence>
<dbReference type="InterPro" id="IPR012000">
    <property type="entry name" value="Thiamin_PyroP_enz_cen_dom"/>
</dbReference>
<accession>A0A8J7P9R5</accession>
<dbReference type="EMBL" id="JAFLCK010000036">
    <property type="protein sequence ID" value="MBN8662344.1"/>
    <property type="molecule type" value="Genomic_DNA"/>
</dbReference>
<dbReference type="InterPro" id="IPR029061">
    <property type="entry name" value="THDP-binding"/>
</dbReference>
<dbReference type="Pfam" id="PF02775">
    <property type="entry name" value="TPP_enzyme_C"/>
    <property type="match status" value="1"/>
</dbReference>
<evidence type="ECO:0000313" key="16">
    <source>
        <dbReference type="EMBL" id="MBN8662344.1"/>
    </source>
</evidence>
<dbReference type="AlphaFoldDB" id="A0A8J7P9R5"/>
<evidence type="ECO:0000256" key="7">
    <source>
        <dbReference type="ARBA" id="ARBA00022793"/>
    </source>
</evidence>
<evidence type="ECO:0000256" key="6">
    <source>
        <dbReference type="ARBA" id="ARBA00022723"/>
    </source>
</evidence>
<dbReference type="Proteomes" id="UP000664277">
    <property type="component" value="Unassembled WGS sequence"/>
</dbReference>
<comment type="similarity">
    <text evidence="4 12">Belongs to the TPP enzyme family.</text>
</comment>
<dbReference type="GO" id="GO:0000287">
    <property type="term" value="F:magnesium ion binding"/>
    <property type="evidence" value="ECO:0007669"/>
    <property type="project" value="InterPro"/>
</dbReference>
<name>A0A8J7P9R5_9BACT</name>
<feature type="binding site" evidence="11">
    <location>
        <position position="460"/>
    </location>
    <ligand>
        <name>Mg(2+)</name>
        <dbReference type="ChEBI" id="CHEBI:18420"/>
    </ligand>
</feature>
<comment type="function">
    <text evidence="3">Decarboxylates branched-chain and aromatic alpha-keto acids to aldehydes.</text>
</comment>
<proteinExistence type="inferred from homology"/>
<protein>
    <recommendedName>
        <fullName evidence="5">Alpha-keto-acid decarboxylase</fullName>
    </recommendedName>
</protein>
<dbReference type="Gene3D" id="3.40.50.1220">
    <property type="entry name" value="TPP-binding domain"/>
    <property type="match status" value="1"/>
</dbReference>
<evidence type="ECO:0000256" key="1">
    <source>
        <dbReference type="ARBA" id="ARBA00001920"/>
    </source>
</evidence>
<dbReference type="PIRSF" id="PIRSF036565">
    <property type="entry name" value="Pyruvt_ip_decrb"/>
    <property type="match status" value="1"/>
</dbReference>